<dbReference type="PANTHER" id="PTHR11614">
    <property type="entry name" value="PHOSPHOLIPASE-RELATED"/>
    <property type="match status" value="1"/>
</dbReference>
<evidence type="ECO:0000313" key="3">
    <source>
        <dbReference type="Proteomes" id="UP000613743"/>
    </source>
</evidence>
<dbReference type="InterPro" id="IPR051044">
    <property type="entry name" value="MAG_DAG_Lipase"/>
</dbReference>
<dbReference type="GO" id="GO:0016787">
    <property type="term" value="F:hydrolase activity"/>
    <property type="evidence" value="ECO:0007669"/>
    <property type="project" value="UniProtKB-KW"/>
</dbReference>
<dbReference type="EMBL" id="BMPZ01000004">
    <property type="protein sequence ID" value="GGI81053.1"/>
    <property type="molecule type" value="Genomic_DNA"/>
</dbReference>
<evidence type="ECO:0000259" key="1">
    <source>
        <dbReference type="Pfam" id="PF12146"/>
    </source>
</evidence>
<dbReference type="SUPFAM" id="SSF53474">
    <property type="entry name" value="alpha/beta-Hydrolases"/>
    <property type="match status" value="1"/>
</dbReference>
<sequence length="316" mass="35841">MSVKYSSETELNSPKLSEFWAVVTQATLTVNSQIKLAYAYIEHPQSQQAIVISSGRVESYIKYAELMYDMYQQGYSVYCVDHRGQGLSSRMIPNSHQGHVDQFEDYVDDFEAFIDNVVQKQSHQNLFLVAHSMGSTIASLYMLKHPQTFTAAVMCAPMFGISLPVPSPFILTLARLLNRYQPGKAANYILGGSDYDPTPFIKNDLTHSRSRYQYYRQLYETHPQAQLGSPTNQWLIQSLLTCNKLAIHLKELQTPTLILQAELDTVVDNCAHKHASNSSTQLYQVKGAKHEIFMETDPVRSTALEQLFNFLQHAVD</sequence>
<keyword evidence="3" id="KW-1185">Reference proteome</keyword>
<dbReference type="RefSeq" id="WP_229779804.1">
    <property type="nucleotide sequence ID" value="NZ_BMPZ01000004.1"/>
</dbReference>
<dbReference type="AlphaFoldDB" id="A0A917JQ66"/>
<dbReference type="Proteomes" id="UP000613743">
    <property type="component" value="Unassembled WGS sequence"/>
</dbReference>
<reference evidence="2" key="2">
    <citation type="submission" date="2020-09" db="EMBL/GenBank/DDBJ databases">
        <authorList>
            <person name="Sun Q."/>
            <person name="Ohkuma M."/>
        </authorList>
    </citation>
    <scope>NUCLEOTIDE SEQUENCE</scope>
    <source>
        <strain evidence="2">JCM 30804</strain>
    </source>
</reference>
<dbReference type="InterPro" id="IPR022742">
    <property type="entry name" value="Hydrolase_4"/>
</dbReference>
<dbReference type="Gene3D" id="3.40.50.1820">
    <property type="entry name" value="alpha/beta hydrolase"/>
    <property type="match status" value="1"/>
</dbReference>
<keyword evidence="2" id="KW-0378">Hydrolase</keyword>
<gene>
    <name evidence="2" type="primary">lypA</name>
    <name evidence="2" type="ORF">GCM10009332_18000</name>
</gene>
<organism evidence="2 3">
    <name type="scientific">Shewanella gelidii</name>
    <dbReference type="NCBI Taxonomy" id="1642821"/>
    <lineage>
        <taxon>Bacteria</taxon>
        <taxon>Pseudomonadati</taxon>
        <taxon>Pseudomonadota</taxon>
        <taxon>Gammaproteobacteria</taxon>
        <taxon>Alteromonadales</taxon>
        <taxon>Shewanellaceae</taxon>
        <taxon>Shewanella</taxon>
    </lineage>
</organism>
<comment type="caution">
    <text evidence="2">The sequence shown here is derived from an EMBL/GenBank/DDBJ whole genome shotgun (WGS) entry which is preliminary data.</text>
</comment>
<dbReference type="InterPro" id="IPR029058">
    <property type="entry name" value="AB_hydrolase_fold"/>
</dbReference>
<proteinExistence type="predicted"/>
<name>A0A917JQ66_9GAMM</name>
<reference evidence="2" key="1">
    <citation type="journal article" date="2014" name="Int. J. Syst. Evol. Microbiol.">
        <title>Complete genome sequence of Corynebacterium casei LMG S-19264T (=DSM 44701T), isolated from a smear-ripened cheese.</title>
        <authorList>
            <consortium name="US DOE Joint Genome Institute (JGI-PGF)"/>
            <person name="Walter F."/>
            <person name="Albersmeier A."/>
            <person name="Kalinowski J."/>
            <person name="Ruckert C."/>
        </authorList>
    </citation>
    <scope>NUCLEOTIDE SEQUENCE</scope>
    <source>
        <strain evidence="2">JCM 30804</strain>
    </source>
</reference>
<accession>A0A917JQ66</accession>
<dbReference type="Pfam" id="PF12146">
    <property type="entry name" value="Hydrolase_4"/>
    <property type="match status" value="1"/>
</dbReference>
<feature type="domain" description="Serine aminopeptidase S33" evidence="1">
    <location>
        <begin position="45"/>
        <end position="297"/>
    </location>
</feature>
<protein>
    <submittedName>
        <fullName evidence="2">Alpha/beta hydrolase</fullName>
    </submittedName>
</protein>
<evidence type="ECO:0000313" key="2">
    <source>
        <dbReference type="EMBL" id="GGI81053.1"/>
    </source>
</evidence>